<comment type="cofactor">
    <cofactor evidence="1">
        <name>Zn(2+)</name>
        <dbReference type="ChEBI" id="CHEBI:29105"/>
    </cofactor>
</comment>
<accession>A0A932EPT8</accession>
<gene>
    <name evidence="7" type="ORF">HYX28_07500</name>
</gene>
<dbReference type="AlphaFoldDB" id="A0A932EPT8"/>
<dbReference type="PANTHER" id="PTHR43808:SF8">
    <property type="entry name" value="PEPTIDASE M20 DIMERISATION DOMAIN-CONTAINING PROTEIN"/>
    <property type="match status" value="1"/>
</dbReference>
<evidence type="ECO:0000259" key="6">
    <source>
        <dbReference type="Pfam" id="PF07687"/>
    </source>
</evidence>
<dbReference type="SUPFAM" id="SSF53187">
    <property type="entry name" value="Zn-dependent exopeptidases"/>
    <property type="match status" value="1"/>
</dbReference>
<dbReference type="Pfam" id="PF01546">
    <property type="entry name" value="Peptidase_M20"/>
    <property type="match status" value="1"/>
</dbReference>
<dbReference type="Proteomes" id="UP000779809">
    <property type="component" value="Unassembled WGS sequence"/>
</dbReference>
<reference evidence="7" key="1">
    <citation type="submission" date="2020-07" db="EMBL/GenBank/DDBJ databases">
        <title>Huge and variable diversity of episymbiotic CPR bacteria and DPANN archaea in groundwater ecosystems.</title>
        <authorList>
            <person name="He C.Y."/>
            <person name="Keren R."/>
            <person name="Whittaker M."/>
            <person name="Farag I.F."/>
            <person name="Doudna J."/>
            <person name="Cate J.H.D."/>
            <person name="Banfield J.F."/>
        </authorList>
    </citation>
    <scope>NUCLEOTIDE SEQUENCE</scope>
    <source>
        <strain evidence="7">NC_groundwater_580_Pr5_B-0.1um_64_19</strain>
    </source>
</reference>
<sequence>MDLLRLTRQLVEIESTTGREAVCGEFLLRELATLGYQTARIDVEPGRFNVWAHPRENKSPAVVFCSHMDTVPPHFPFREDETRIYGRGACDDKGVMAAQIAAAETLKQQGVGVGLLFTVGEETDSAGAKTANKFAPGSKFLINGEPTENKLAVATKGVLNLELVAKGKLAHSAYPELGESAIEKLLDALARIRALPLPSDREIGRSTLNIGQISGGRAPNVVADEARAKLLFRMVTPADELKEQIVAATGHLAEVHFSAQSPFIRLRTVDGMPTMVASFSTDIPHLSNWGEPLLLGPGSIHVAHTADEHVEKVELLRAVELYVAVAKKLLI</sequence>
<dbReference type="PROSITE" id="PS00759">
    <property type="entry name" value="ARGE_DAPE_CPG2_2"/>
    <property type="match status" value="1"/>
</dbReference>
<evidence type="ECO:0000256" key="1">
    <source>
        <dbReference type="ARBA" id="ARBA00001947"/>
    </source>
</evidence>
<keyword evidence="3" id="KW-0479">Metal-binding</keyword>
<dbReference type="InterPro" id="IPR011650">
    <property type="entry name" value="Peptidase_M20_dimer"/>
</dbReference>
<protein>
    <submittedName>
        <fullName evidence="7">M20/M25/M40 family metallo-hydrolase</fullName>
    </submittedName>
</protein>
<organism evidence="7 8">
    <name type="scientific">Candidatus Korobacter versatilis</name>
    <dbReference type="NCBI Taxonomy" id="658062"/>
    <lineage>
        <taxon>Bacteria</taxon>
        <taxon>Pseudomonadati</taxon>
        <taxon>Acidobacteriota</taxon>
        <taxon>Terriglobia</taxon>
        <taxon>Terriglobales</taxon>
        <taxon>Candidatus Korobacteraceae</taxon>
        <taxon>Candidatus Korobacter</taxon>
    </lineage>
</organism>
<dbReference type="SUPFAM" id="SSF55031">
    <property type="entry name" value="Bacterial exopeptidase dimerisation domain"/>
    <property type="match status" value="1"/>
</dbReference>
<proteinExistence type="inferred from homology"/>
<dbReference type="InterPro" id="IPR001261">
    <property type="entry name" value="ArgE/DapE_CS"/>
</dbReference>
<dbReference type="InterPro" id="IPR036264">
    <property type="entry name" value="Bact_exopeptidase_dim_dom"/>
</dbReference>
<dbReference type="InterPro" id="IPR002933">
    <property type="entry name" value="Peptidase_M20"/>
</dbReference>
<name>A0A932EPT8_9BACT</name>
<comment type="caution">
    <text evidence="7">The sequence shown here is derived from an EMBL/GenBank/DDBJ whole genome shotgun (WGS) entry which is preliminary data.</text>
</comment>
<dbReference type="InterPro" id="IPR050072">
    <property type="entry name" value="Peptidase_M20A"/>
</dbReference>
<comment type="similarity">
    <text evidence="2">Belongs to the peptidase M20A family.</text>
</comment>
<evidence type="ECO:0000313" key="7">
    <source>
        <dbReference type="EMBL" id="MBI2678612.1"/>
    </source>
</evidence>
<evidence type="ECO:0000313" key="8">
    <source>
        <dbReference type="Proteomes" id="UP000779809"/>
    </source>
</evidence>
<evidence type="ECO:0000256" key="4">
    <source>
        <dbReference type="ARBA" id="ARBA00022801"/>
    </source>
</evidence>
<keyword evidence="5" id="KW-0862">Zinc</keyword>
<dbReference type="Gene3D" id="3.40.630.10">
    <property type="entry name" value="Zn peptidases"/>
    <property type="match status" value="1"/>
</dbReference>
<evidence type="ECO:0000256" key="2">
    <source>
        <dbReference type="ARBA" id="ARBA00006247"/>
    </source>
</evidence>
<keyword evidence="4" id="KW-0378">Hydrolase</keyword>
<dbReference type="EMBL" id="JACPNR010000009">
    <property type="protein sequence ID" value="MBI2678612.1"/>
    <property type="molecule type" value="Genomic_DNA"/>
</dbReference>
<evidence type="ECO:0000256" key="3">
    <source>
        <dbReference type="ARBA" id="ARBA00022723"/>
    </source>
</evidence>
<feature type="domain" description="Peptidase M20 dimerisation" evidence="6">
    <location>
        <begin position="153"/>
        <end position="248"/>
    </location>
</feature>
<dbReference type="PANTHER" id="PTHR43808">
    <property type="entry name" value="ACETYLORNITHINE DEACETYLASE"/>
    <property type="match status" value="1"/>
</dbReference>
<dbReference type="Gene3D" id="3.30.70.360">
    <property type="match status" value="1"/>
</dbReference>
<dbReference type="Pfam" id="PF07687">
    <property type="entry name" value="M20_dimer"/>
    <property type="match status" value="1"/>
</dbReference>
<dbReference type="GO" id="GO:0046872">
    <property type="term" value="F:metal ion binding"/>
    <property type="evidence" value="ECO:0007669"/>
    <property type="project" value="UniProtKB-KW"/>
</dbReference>
<evidence type="ECO:0000256" key="5">
    <source>
        <dbReference type="ARBA" id="ARBA00022833"/>
    </source>
</evidence>
<dbReference type="GO" id="GO:0016787">
    <property type="term" value="F:hydrolase activity"/>
    <property type="evidence" value="ECO:0007669"/>
    <property type="project" value="UniProtKB-KW"/>
</dbReference>